<proteinExistence type="predicted"/>
<protein>
    <submittedName>
        <fullName evidence="1">Uncharacterized protein</fullName>
    </submittedName>
</protein>
<keyword evidence="2" id="KW-1185">Reference proteome</keyword>
<evidence type="ECO:0000313" key="1">
    <source>
        <dbReference type="EMBL" id="KAH8004514.1"/>
    </source>
</evidence>
<dbReference type="EMBL" id="CM037617">
    <property type="protein sequence ID" value="KAH8004514.1"/>
    <property type="molecule type" value="Genomic_DNA"/>
</dbReference>
<evidence type="ECO:0000313" key="2">
    <source>
        <dbReference type="Proteomes" id="UP000827872"/>
    </source>
</evidence>
<organism evidence="1 2">
    <name type="scientific">Sphaerodactylus townsendi</name>
    <dbReference type="NCBI Taxonomy" id="933632"/>
    <lineage>
        <taxon>Eukaryota</taxon>
        <taxon>Metazoa</taxon>
        <taxon>Chordata</taxon>
        <taxon>Craniata</taxon>
        <taxon>Vertebrata</taxon>
        <taxon>Euteleostomi</taxon>
        <taxon>Lepidosauria</taxon>
        <taxon>Squamata</taxon>
        <taxon>Bifurcata</taxon>
        <taxon>Gekkota</taxon>
        <taxon>Sphaerodactylidae</taxon>
        <taxon>Sphaerodactylus</taxon>
    </lineage>
</organism>
<gene>
    <name evidence="1" type="ORF">K3G42_013076</name>
</gene>
<comment type="caution">
    <text evidence="1">The sequence shown here is derived from an EMBL/GenBank/DDBJ whole genome shotgun (WGS) entry which is preliminary data.</text>
</comment>
<accession>A0ACB8FGR5</accession>
<name>A0ACB8FGR5_9SAUR</name>
<dbReference type="Proteomes" id="UP000827872">
    <property type="component" value="Linkage Group LG04"/>
</dbReference>
<reference evidence="1" key="1">
    <citation type="submission" date="2021-08" db="EMBL/GenBank/DDBJ databases">
        <title>The first chromosome-level gecko genome reveals the dynamic sex chromosomes of Neotropical dwarf geckos (Sphaerodactylidae: Sphaerodactylus).</title>
        <authorList>
            <person name="Pinto B.J."/>
            <person name="Keating S.E."/>
            <person name="Gamble T."/>
        </authorList>
    </citation>
    <scope>NUCLEOTIDE SEQUENCE</scope>
    <source>
        <strain evidence="1">TG3544</strain>
    </source>
</reference>
<sequence length="92" mass="9876">MPKELGRRRARLGAKPLRISFVLRPLRQNVAGAWGHLCPARLLQRRSMRSPGLHAGGPGQGVREGGRKALKPPPSDGFAGGGDQNIPSFAFL</sequence>